<comment type="caution">
    <text evidence="2">The sequence shown here is derived from an EMBL/GenBank/DDBJ whole genome shotgun (WGS) entry which is preliminary data.</text>
</comment>
<dbReference type="Gene3D" id="3.10.20.90">
    <property type="entry name" value="Phosphatidylinositol 3-kinase Catalytic Subunit, Chain A, domain 1"/>
    <property type="match status" value="1"/>
</dbReference>
<feature type="compositionally biased region" description="Low complexity" evidence="1">
    <location>
        <begin position="342"/>
        <end position="352"/>
    </location>
</feature>
<name>A0A550C5E0_9AGAR</name>
<dbReference type="AlphaFoldDB" id="A0A550C5E0"/>
<keyword evidence="3" id="KW-1185">Reference proteome</keyword>
<reference evidence="2 3" key="1">
    <citation type="journal article" date="2019" name="New Phytol.">
        <title>Comparative genomics reveals unique wood-decay strategies and fruiting body development in the Schizophyllaceae.</title>
        <authorList>
            <person name="Almasi E."/>
            <person name="Sahu N."/>
            <person name="Krizsan K."/>
            <person name="Balint B."/>
            <person name="Kovacs G.M."/>
            <person name="Kiss B."/>
            <person name="Cseklye J."/>
            <person name="Drula E."/>
            <person name="Henrissat B."/>
            <person name="Nagy I."/>
            <person name="Chovatia M."/>
            <person name="Adam C."/>
            <person name="LaButti K."/>
            <person name="Lipzen A."/>
            <person name="Riley R."/>
            <person name="Grigoriev I.V."/>
            <person name="Nagy L.G."/>
        </authorList>
    </citation>
    <scope>NUCLEOTIDE SEQUENCE [LARGE SCALE GENOMIC DNA]</scope>
    <source>
        <strain evidence="2 3">NL-1724</strain>
    </source>
</reference>
<sequence>MPKDETNKKNARRVASSGGLLVMTNGKKSILVPRPVLYEDALRAATRHFGGQASHIALQTRDLDICDATFIDISPEAWDLVKADLKALRVTVTNAAAVTHPPAAVVAPATVSAALPTTASTASSALHTTETSLINDDPITLTFARFDGVINLKVKPSARLDTLFKEVHDDYQSRRSKRFRDGHPQSSGGEYCEHGFNFFHNGWKLGSHATAANSYYYGISSSSLGTVASAGLQDGDHIDVHMEQKGGKPVIYLYAPQQVEATVRLSLTYEWGFSVVYPVVPVKKARLGTGEATKVGQAVEWRVQTQQDGTLRELSTGLDVAYLYWEARTEGAGISSPPPSPSRDTTQPTPTTEVFSPATSSVSDGDSVLLAVDGITLYLDAALAAMGLHTEARTSFITYWLPALLKHKHVALRFVNQAAYERAAPLEVVPAPDVVTRVFMLFKGVDVSDGVDLDASLVDPDARSALDAWPQARARANEPPSMWKDVVGVQLEKTFDASLFRVIEWGGMEVLH</sequence>
<dbReference type="OrthoDB" id="428577at2759"/>
<organism evidence="2 3">
    <name type="scientific">Schizophyllum amplum</name>
    <dbReference type="NCBI Taxonomy" id="97359"/>
    <lineage>
        <taxon>Eukaryota</taxon>
        <taxon>Fungi</taxon>
        <taxon>Dikarya</taxon>
        <taxon>Basidiomycota</taxon>
        <taxon>Agaricomycotina</taxon>
        <taxon>Agaricomycetes</taxon>
        <taxon>Agaricomycetidae</taxon>
        <taxon>Agaricales</taxon>
        <taxon>Schizophyllaceae</taxon>
        <taxon>Schizophyllum</taxon>
    </lineage>
</organism>
<dbReference type="STRING" id="97359.A0A550C5E0"/>
<gene>
    <name evidence="2" type="ORF">BD626DRAFT_506103</name>
</gene>
<evidence type="ECO:0000313" key="2">
    <source>
        <dbReference type="EMBL" id="TRM59990.1"/>
    </source>
</evidence>
<dbReference type="EMBL" id="VDMD01000024">
    <property type="protein sequence ID" value="TRM59990.1"/>
    <property type="molecule type" value="Genomic_DNA"/>
</dbReference>
<proteinExistence type="predicted"/>
<protein>
    <submittedName>
        <fullName evidence="2">Uncharacterized protein</fullName>
    </submittedName>
</protein>
<evidence type="ECO:0000313" key="3">
    <source>
        <dbReference type="Proteomes" id="UP000320762"/>
    </source>
</evidence>
<evidence type="ECO:0000256" key="1">
    <source>
        <dbReference type="SAM" id="MobiDB-lite"/>
    </source>
</evidence>
<dbReference type="Proteomes" id="UP000320762">
    <property type="component" value="Unassembled WGS sequence"/>
</dbReference>
<accession>A0A550C5E0</accession>
<feature type="region of interest" description="Disordered" evidence="1">
    <location>
        <begin position="331"/>
        <end position="359"/>
    </location>
</feature>